<dbReference type="EMBL" id="CP111023">
    <property type="protein sequence ID" value="WAR20916.1"/>
    <property type="molecule type" value="Genomic_DNA"/>
</dbReference>
<dbReference type="PROSITE" id="PS50017">
    <property type="entry name" value="DEATH_DOMAIN"/>
    <property type="match status" value="1"/>
</dbReference>
<accession>A0ABY7FJJ3</accession>
<sequence>MVLGLRQASTLEKLDKVPSDRDLVNISQAIGSSWGLLAALLGITKPVVERIRVDHVHSSEEQIYNMLQLWRQKHAHKATFRVLLLEMRGCNAVTVDWEELREKVGIGIGKL</sequence>
<dbReference type="InterPro" id="IPR011029">
    <property type="entry name" value="DEATH-like_dom_sf"/>
</dbReference>
<dbReference type="CDD" id="cd01670">
    <property type="entry name" value="Death"/>
    <property type="match status" value="1"/>
</dbReference>
<gene>
    <name evidence="2" type="ORF">MAR_014890</name>
</gene>
<protein>
    <submittedName>
        <fullName evidence="2">CRADD-like protein</fullName>
    </submittedName>
</protein>
<keyword evidence="3" id="KW-1185">Reference proteome</keyword>
<evidence type="ECO:0000313" key="3">
    <source>
        <dbReference type="Proteomes" id="UP001164746"/>
    </source>
</evidence>
<reference evidence="2" key="1">
    <citation type="submission" date="2022-11" db="EMBL/GenBank/DDBJ databases">
        <title>Centuries of genome instability and evolution in soft-shell clam transmissible cancer (bioRxiv).</title>
        <authorList>
            <person name="Hart S.F.M."/>
            <person name="Yonemitsu M.A."/>
            <person name="Giersch R.M."/>
            <person name="Beal B.F."/>
            <person name="Arriagada G."/>
            <person name="Davis B.W."/>
            <person name="Ostrander E.A."/>
            <person name="Goff S.P."/>
            <person name="Metzger M.J."/>
        </authorList>
    </citation>
    <scope>NUCLEOTIDE SEQUENCE</scope>
    <source>
        <strain evidence="2">MELC-2E11</strain>
        <tissue evidence="2">Siphon/mantle</tissue>
    </source>
</reference>
<proteinExistence type="predicted"/>
<dbReference type="SUPFAM" id="SSF47986">
    <property type="entry name" value="DEATH domain"/>
    <property type="match status" value="1"/>
</dbReference>
<evidence type="ECO:0000313" key="2">
    <source>
        <dbReference type="EMBL" id="WAR20916.1"/>
    </source>
</evidence>
<feature type="non-terminal residue" evidence="2">
    <location>
        <position position="1"/>
    </location>
</feature>
<name>A0ABY7FJJ3_MYAAR</name>
<dbReference type="Gene3D" id="1.10.533.10">
    <property type="entry name" value="Death Domain, Fas"/>
    <property type="match status" value="1"/>
</dbReference>
<feature type="domain" description="Death" evidence="1">
    <location>
        <begin position="19"/>
        <end position="88"/>
    </location>
</feature>
<dbReference type="Proteomes" id="UP001164746">
    <property type="component" value="Chromosome 12"/>
</dbReference>
<dbReference type="InterPro" id="IPR000488">
    <property type="entry name" value="Death_dom"/>
</dbReference>
<evidence type="ECO:0000259" key="1">
    <source>
        <dbReference type="PROSITE" id="PS50017"/>
    </source>
</evidence>
<dbReference type="Pfam" id="PF00531">
    <property type="entry name" value="Death"/>
    <property type="match status" value="1"/>
</dbReference>
<organism evidence="2 3">
    <name type="scientific">Mya arenaria</name>
    <name type="common">Soft-shell clam</name>
    <dbReference type="NCBI Taxonomy" id="6604"/>
    <lineage>
        <taxon>Eukaryota</taxon>
        <taxon>Metazoa</taxon>
        <taxon>Spiralia</taxon>
        <taxon>Lophotrochozoa</taxon>
        <taxon>Mollusca</taxon>
        <taxon>Bivalvia</taxon>
        <taxon>Autobranchia</taxon>
        <taxon>Heteroconchia</taxon>
        <taxon>Euheterodonta</taxon>
        <taxon>Imparidentia</taxon>
        <taxon>Neoheterodontei</taxon>
        <taxon>Myida</taxon>
        <taxon>Myoidea</taxon>
        <taxon>Myidae</taxon>
        <taxon>Mya</taxon>
    </lineage>
</organism>